<dbReference type="InParanoid" id="A0A067PXN3"/>
<gene>
    <name evidence="1" type="ORF">JAAARDRAFT_37628</name>
</gene>
<name>A0A067PXN3_9AGAM</name>
<dbReference type="Gene3D" id="3.80.10.10">
    <property type="entry name" value="Ribonuclease Inhibitor"/>
    <property type="match status" value="1"/>
</dbReference>
<evidence type="ECO:0000313" key="2">
    <source>
        <dbReference type="Proteomes" id="UP000027265"/>
    </source>
</evidence>
<evidence type="ECO:0000313" key="1">
    <source>
        <dbReference type="EMBL" id="KDQ55111.1"/>
    </source>
</evidence>
<proteinExistence type="predicted"/>
<protein>
    <recommendedName>
        <fullName evidence="3">F-box domain-containing protein</fullName>
    </recommendedName>
</protein>
<dbReference type="EMBL" id="KL197726">
    <property type="protein sequence ID" value="KDQ55111.1"/>
    <property type="molecule type" value="Genomic_DNA"/>
</dbReference>
<sequence>MYLRNRADSDTLILRGQMNPTTQIVKLFRRFKNRSQTARATSSATELVLQPPPEVVILVFRFLCSGSSDLEDCISRQVGFASSLRVCRVWHRVGLSLDLLYSRPIVGVSSIPLLLRTLKGKRELACRVRTIVIVVSPPEHLAQPSFSLAQLREISKLFKSCSSLDSLAIHPVRVVLPFEGPQLRMGVMGKSSILQNLTRLAFDGLTSSYVPFFAPTVHLPRLEEITMTSIPVGEDLIWPSCPSLRRIRLERCRFTETATTIPLPPVSLKQLDIDQCWADDDLVDISNSLYPFVSSLEVLRIYGVWVTRQIHHVDYSRFTRLRHLSLSLDEDHIPLRSVLDTVCQTPQLEEVVFTTHFSNSETTELVVYGLEVLLEFNHPRDPVFPSLCSLVIQAENMVWRVRDEHDDRLIKLYALCHERGIELKLRELQGFELSGCDDGKIGLACLCRWGRDLGLEDMLLDNQRGS</sequence>
<keyword evidence="2" id="KW-1185">Reference proteome</keyword>
<dbReference type="Proteomes" id="UP000027265">
    <property type="component" value="Unassembled WGS sequence"/>
</dbReference>
<dbReference type="AlphaFoldDB" id="A0A067PXN3"/>
<accession>A0A067PXN3</accession>
<dbReference type="HOGENOM" id="CLU_616858_0_0_1"/>
<evidence type="ECO:0008006" key="3">
    <source>
        <dbReference type="Google" id="ProtNLM"/>
    </source>
</evidence>
<dbReference type="SUPFAM" id="SSF52047">
    <property type="entry name" value="RNI-like"/>
    <property type="match status" value="1"/>
</dbReference>
<organism evidence="1 2">
    <name type="scientific">Jaapia argillacea MUCL 33604</name>
    <dbReference type="NCBI Taxonomy" id="933084"/>
    <lineage>
        <taxon>Eukaryota</taxon>
        <taxon>Fungi</taxon>
        <taxon>Dikarya</taxon>
        <taxon>Basidiomycota</taxon>
        <taxon>Agaricomycotina</taxon>
        <taxon>Agaricomycetes</taxon>
        <taxon>Agaricomycetidae</taxon>
        <taxon>Jaapiales</taxon>
        <taxon>Jaapiaceae</taxon>
        <taxon>Jaapia</taxon>
    </lineage>
</organism>
<dbReference type="InterPro" id="IPR032675">
    <property type="entry name" value="LRR_dom_sf"/>
</dbReference>
<reference evidence="2" key="1">
    <citation type="journal article" date="2014" name="Proc. Natl. Acad. Sci. U.S.A.">
        <title>Extensive sampling of basidiomycete genomes demonstrates inadequacy of the white-rot/brown-rot paradigm for wood decay fungi.</title>
        <authorList>
            <person name="Riley R."/>
            <person name="Salamov A.A."/>
            <person name="Brown D.W."/>
            <person name="Nagy L.G."/>
            <person name="Floudas D."/>
            <person name="Held B.W."/>
            <person name="Levasseur A."/>
            <person name="Lombard V."/>
            <person name="Morin E."/>
            <person name="Otillar R."/>
            <person name="Lindquist E.A."/>
            <person name="Sun H."/>
            <person name="LaButti K.M."/>
            <person name="Schmutz J."/>
            <person name="Jabbour D."/>
            <person name="Luo H."/>
            <person name="Baker S.E."/>
            <person name="Pisabarro A.G."/>
            <person name="Walton J.D."/>
            <person name="Blanchette R.A."/>
            <person name="Henrissat B."/>
            <person name="Martin F."/>
            <person name="Cullen D."/>
            <person name="Hibbett D.S."/>
            <person name="Grigoriev I.V."/>
        </authorList>
    </citation>
    <scope>NUCLEOTIDE SEQUENCE [LARGE SCALE GENOMIC DNA]</scope>
    <source>
        <strain evidence="2">MUCL 33604</strain>
    </source>
</reference>